<feature type="compositionally biased region" description="Polar residues" evidence="1">
    <location>
        <begin position="61"/>
        <end position="74"/>
    </location>
</feature>
<feature type="compositionally biased region" description="Polar residues" evidence="1">
    <location>
        <begin position="259"/>
        <end position="268"/>
    </location>
</feature>
<feature type="compositionally biased region" description="Polar residues" evidence="1">
    <location>
        <begin position="203"/>
        <end position="222"/>
    </location>
</feature>
<feature type="compositionally biased region" description="Acidic residues" evidence="1">
    <location>
        <begin position="127"/>
        <end position="136"/>
    </location>
</feature>
<sequence length="291" mass="31812">MQKQRKFCERYEIGSEDLDELLRKNNEKSAAEREKEVDMRSTEGRYVSSETIPDVNLGSDDPSSQGHTEQSSVNRPAESMLSLVQESASEPADSNIMVVREETPSEALAIVSIQVFVPVSQTTTVPEFEETPEIDFEPTPLLQIEGTTKTTPEPPQQLEESTATLPPAPSKSYPAEEDAAALMMMARTASYVPKTDPMPSFSLGFTDSSQEEAATQEGASTQEADRAKTPETANLLEQLEDLVQKIASSAAKEESKSAQIQKETSGESSGKFETPAGINQNMGDMKEKCYI</sequence>
<evidence type="ECO:0000313" key="2">
    <source>
        <dbReference type="EMBL" id="RYR03930.1"/>
    </source>
</evidence>
<dbReference type="EMBL" id="SDMP01000016">
    <property type="protein sequence ID" value="RYR03930.1"/>
    <property type="molecule type" value="Genomic_DNA"/>
</dbReference>
<comment type="caution">
    <text evidence="2">The sequence shown here is derived from an EMBL/GenBank/DDBJ whole genome shotgun (WGS) entry which is preliminary data.</text>
</comment>
<keyword evidence="3" id="KW-1185">Reference proteome</keyword>
<organism evidence="2 3">
    <name type="scientific">Arachis hypogaea</name>
    <name type="common">Peanut</name>
    <dbReference type="NCBI Taxonomy" id="3818"/>
    <lineage>
        <taxon>Eukaryota</taxon>
        <taxon>Viridiplantae</taxon>
        <taxon>Streptophyta</taxon>
        <taxon>Embryophyta</taxon>
        <taxon>Tracheophyta</taxon>
        <taxon>Spermatophyta</taxon>
        <taxon>Magnoliopsida</taxon>
        <taxon>eudicotyledons</taxon>
        <taxon>Gunneridae</taxon>
        <taxon>Pentapetalae</taxon>
        <taxon>rosids</taxon>
        <taxon>fabids</taxon>
        <taxon>Fabales</taxon>
        <taxon>Fabaceae</taxon>
        <taxon>Papilionoideae</taxon>
        <taxon>50 kb inversion clade</taxon>
        <taxon>dalbergioids sensu lato</taxon>
        <taxon>Dalbergieae</taxon>
        <taxon>Pterocarpus clade</taxon>
        <taxon>Arachis</taxon>
    </lineage>
</organism>
<feature type="compositionally biased region" description="Basic and acidic residues" evidence="1">
    <location>
        <begin position="24"/>
        <end position="43"/>
    </location>
</feature>
<feature type="region of interest" description="Disordered" evidence="1">
    <location>
        <begin position="247"/>
        <end position="291"/>
    </location>
</feature>
<evidence type="ECO:0000313" key="3">
    <source>
        <dbReference type="Proteomes" id="UP000289738"/>
    </source>
</evidence>
<feature type="region of interest" description="Disordered" evidence="1">
    <location>
        <begin position="196"/>
        <end position="230"/>
    </location>
</feature>
<name>A0A444YPP9_ARAHY</name>
<evidence type="ECO:0000256" key="1">
    <source>
        <dbReference type="SAM" id="MobiDB-lite"/>
    </source>
</evidence>
<dbReference type="Proteomes" id="UP000289738">
    <property type="component" value="Chromosome B06"/>
</dbReference>
<feature type="region of interest" description="Disordered" evidence="1">
    <location>
        <begin position="24"/>
        <end position="95"/>
    </location>
</feature>
<accession>A0A444YPP9</accession>
<reference evidence="2 3" key="1">
    <citation type="submission" date="2019-01" db="EMBL/GenBank/DDBJ databases">
        <title>Sequencing of cultivated peanut Arachis hypogaea provides insights into genome evolution and oil improvement.</title>
        <authorList>
            <person name="Chen X."/>
        </authorList>
    </citation>
    <scope>NUCLEOTIDE SEQUENCE [LARGE SCALE GENOMIC DNA]</scope>
    <source>
        <strain evidence="3">cv. Fuhuasheng</strain>
        <tissue evidence="2">Leaves</tissue>
    </source>
</reference>
<dbReference type="AlphaFoldDB" id="A0A444YPP9"/>
<proteinExistence type="predicted"/>
<feature type="region of interest" description="Disordered" evidence="1">
    <location>
        <begin position="124"/>
        <end position="176"/>
    </location>
</feature>
<gene>
    <name evidence="2" type="ORF">Ahy_B06g083362</name>
</gene>
<protein>
    <submittedName>
        <fullName evidence="2">Uncharacterized protein</fullName>
    </submittedName>
</protein>